<dbReference type="NCBIfam" id="TIGR01499">
    <property type="entry name" value="folC"/>
    <property type="match status" value="1"/>
</dbReference>
<sequence length="445" mass="50457">MIRTYKEAVDWIHSRLTLGMKPGLKRMEWMMEKLDHPERRIKAIHVGGTNGKGSTVCYLRNILQQAGYSVGTFTSPYVEQFNERISINGKPISDVEIMKLVQVIKPLAEELEQTELGGPTEFEVITAMALYYFGKMNIQDVVLFEVGLGGRLDSTNVIYPLLSLITNVGFDHTHILGDTLEQIAFEKAGIIKAGVPVITAVDQKEALDVIYERAKSLKAKVYELNNHFTITHHEATENGEQFSLQTPFALYRDLSISMLGAHQVKNAALAVMAADYLRTYYSFIIEEQHIREGVRQAQWIGRFEKISKRPPIILDGAHNMEGIESLVQTIQTHYPNKSVHVLFSALRDKPLKPMIEALANIAETITFTSFDFPRAATAEELAEQCNHHAKQCVDDWKQWIKQKRKTAKNDDLIVITGSLYFISDVRKFLKMNTFVGKIADIIKEK</sequence>
<dbReference type="EMBL" id="SLUL01000003">
    <property type="protein sequence ID" value="TCL51918.1"/>
    <property type="molecule type" value="Genomic_DNA"/>
</dbReference>
<dbReference type="PANTHER" id="PTHR11136:SF0">
    <property type="entry name" value="DIHYDROFOLATE SYNTHETASE-RELATED"/>
    <property type="match status" value="1"/>
</dbReference>
<dbReference type="InterPro" id="IPR013221">
    <property type="entry name" value="Mur_ligase_cen"/>
</dbReference>
<evidence type="ECO:0000259" key="20">
    <source>
        <dbReference type="Pfam" id="PF08245"/>
    </source>
</evidence>
<dbReference type="GO" id="GO:0005524">
    <property type="term" value="F:ATP binding"/>
    <property type="evidence" value="ECO:0007669"/>
    <property type="project" value="UniProtKB-KW"/>
</dbReference>
<evidence type="ECO:0000256" key="15">
    <source>
        <dbReference type="ARBA" id="ARBA00030592"/>
    </source>
</evidence>
<evidence type="ECO:0000313" key="21">
    <source>
        <dbReference type="EMBL" id="TCL51918.1"/>
    </source>
</evidence>
<dbReference type="FunFam" id="3.40.1190.10:FF:000004">
    <property type="entry name" value="Dihydrofolate synthase/folylpolyglutamate synthase"/>
    <property type="match status" value="1"/>
</dbReference>
<evidence type="ECO:0000313" key="22">
    <source>
        <dbReference type="Proteomes" id="UP000295658"/>
    </source>
</evidence>
<dbReference type="OrthoDB" id="9809356at2"/>
<evidence type="ECO:0000256" key="17">
    <source>
        <dbReference type="ARBA" id="ARBA00049161"/>
    </source>
</evidence>
<comment type="pathway">
    <text evidence="3">Cofactor biosynthesis; tetrahydrofolylpolyglutamate biosynthesis.</text>
</comment>
<comment type="catalytic activity">
    <reaction evidence="16">
        <text>(6S)-5,6,7,8-tetrahydrofolyl-(gamma-L-Glu)(n) + L-glutamate + ATP = (6S)-5,6,7,8-tetrahydrofolyl-(gamma-L-Glu)(n+1) + ADP + phosphate + H(+)</text>
        <dbReference type="Rhea" id="RHEA:10580"/>
        <dbReference type="Rhea" id="RHEA-COMP:14738"/>
        <dbReference type="Rhea" id="RHEA-COMP:14740"/>
        <dbReference type="ChEBI" id="CHEBI:15378"/>
        <dbReference type="ChEBI" id="CHEBI:29985"/>
        <dbReference type="ChEBI" id="CHEBI:30616"/>
        <dbReference type="ChEBI" id="CHEBI:43474"/>
        <dbReference type="ChEBI" id="CHEBI:141005"/>
        <dbReference type="ChEBI" id="CHEBI:456216"/>
        <dbReference type="EC" id="6.3.2.17"/>
    </reaction>
</comment>
<keyword evidence="9 18" id="KW-0436">Ligase</keyword>
<evidence type="ECO:0000256" key="1">
    <source>
        <dbReference type="ARBA" id="ARBA00001946"/>
    </source>
</evidence>
<keyword evidence="10" id="KW-0479">Metal-binding</keyword>
<evidence type="ECO:0000256" key="7">
    <source>
        <dbReference type="ARBA" id="ARBA00013025"/>
    </source>
</evidence>
<dbReference type="Pfam" id="PF02875">
    <property type="entry name" value="Mur_ligase_C"/>
    <property type="match status" value="1"/>
</dbReference>
<evidence type="ECO:0000256" key="12">
    <source>
        <dbReference type="ARBA" id="ARBA00022840"/>
    </source>
</evidence>
<dbReference type="PROSITE" id="PS01012">
    <property type="entry name" value="FOLYLPOLYGLU_SYNT_2"/>
    <property type="match status" value="1"/>
</dbReference>
<dbReference type="EC" id="6.3.2.17" evidence="7"/>
<dbReference type="Gene3D" id="3.90.190.20">
    <property type="entry name" value="Mur ligase, C-terminal domain"/>
    <property type="match status" value="1"/>
</dbReference>
<evidence type="ECO:0000256" key="4">
    <source>
        <dbReference type="ARBA" id="ARBA00008276"/>
    </source>
</evidence>
<gene>
    <name evidence="21" type="ORF">EDD69_103163</name>
</gene>
<comment type="catalytic activity">
    <reaction evidence="17">
        <text>7,8-dihydropteroate + L-glutamate + ATP = 7,8-dihydrofolate + ADP + phosphate + H(+)</text>
        <dbReference type="Rhea" id="RHEA:23584"/>
        <dbReference type="ChEBI" id="CHEBI:15378"/>
        <dbReference type="ChEBI" id="CHEBI:17839"/>
        <dbReference type="ChEBI" id="CHEBI:29985"/>
        <dbReference type="ChEBI" id="CHEBI:30616"/>
        <dbReference type="ChEBI" id="CHEBI:43474"/>
        <dbReference type="ChEBI" id="CHEBI:57451"/>
        <dbReference type="ChEBI" id="CHEBI:456216"/>
        <dbReference type="EC" id="6.3.2.12"/>
    </reaction>
</comment>
<evidence type="ECO:0000256" key="8">
    <source>
        <dbReference type="ARBA" id="ARBA00019357"/>
    </source>
</evidence>
<feature type="domain" description="Mur ligase C-terminal" evidence="19">
    <location>
        <begin position="301"/>
        <end position="418"/>
    </location>
</feature>
<comment type="subunit">
    <text evidence="5">Monomer.</text>
</comment>
<dbReference type="SUPFAM" id="SSF53244">
    <property type="entry name" value="MurD-like peptide ligases, peptide-binding domain"/>
    <property type="match status" value="1"/>
</dbReference>
<evidence type="ECO:0000256" key="6">
    <source>
        <dbReference type="ARBA" id="ARBA00013023"/>
    </source>
</evidence>
<dbReference type="GO" id="GO:0046656">
    <property type="term" value="P:folic acid biosynthetic process"/>
    <property type="evidence" value="ECO:0007669"/>
    <property type="project" value="UniProtKB-KW"/>
</dbReference>
<organism evidence="21 22">
    <name type="scientific">Thermolongibacillus altinsuensis</name>
    <dbReference type="NCBI Taxonomy" id="575256"/>
    <lineage>
        <taxon>Bacteria</taxon>
        <taxon>Bacillati</taxon>
        <taxon>Bacillota</taxon>
        <taxon>Bacilli</taxon>
        <taxon>Bacillales</taxon>
        <taxon>Anoxybacillaceae</taxon>
        <taxon>Thermolongibacillus</taxon>
    </lineage>
</organism>
<evidence type="ECO:0000256" key="14">
    <source>
        <dbReference type="ARBA" id="ARBA00022909"/>
    </source>
</evidence>
<keyword evidence="12 18" id="KW-0067">ATP-binding</keyword>
<dbReference type="SUPFAM" id="SSF53623">
    <property type="entry name" value="MurD-like peptide ligases, catalytic domain"/>
    <property type="match status" value="1"/>
</dbReference>
<keyword evidence="22" id="KW-1185">Reference proteome</keyword>
<keyword evidence="14" id="KW-0289">Folate biosynthesis</keyword>
<dbReference type="InterPro" id="IPR036565">
    <property type="entry name" value="Mur-like_cat_sf"/>
</dbReference>
<dbReference type="AlphaFoldDB" id="A0A4R1QK06"/>
<comment type="caution">
    <text evidence="21">The sequence shown here is derived from an EMBL/GenBank/DDBJ whole genome shotgun (WGS) entry which is preliminary data.</text>
</comment>
<dbReference type="InterPro" id="IPR004101">
    <property type="entry name" value="Mur_ligase_C"/>
</dbReference>
<evidence type="ECO:0000256" key="13">
    <source>
        <dbReference type="ARBA" id="ARBA00022842"/>
    </source>
</evidence>
<protein>
    <recommendedName>
        <fullName evidence="8">Dihydrofolate synthase/folylpolyglutamate synthase</fullName>
        <ecNumber evidence="6">6.3.2.12</ecNumber>
        <ecNumber evidence="7">6.3.2.17</ecNumber>
    </recommendedName>
    <alternativeName>
        <fullName evidence="15">Tetrahydrofolylpolyglutamate synthase</fullName>
    </alternativeName>
</protein>
<keyword evidence="13" id="KW-0460">Magnesium</keyword>
<evidence type="ECO:0000256" key="10">
    <source>
        <dbReference type="ARBA" id="ARBA00022723"/>
    </source>
</evidence>
<evidence type="ECO:0000256" key="18">
    <source>
        <dbReference type="PIRNR" id="PIRNR001563"/>
    </source>
</evidence>
<dbReference type="Gene3D" id="3.40.1190.10">
    <property type="entry name" value="Mur-like, catalytic domain"/>
    <property type="match status" value="1"/>
</dbReference>
<comment type="similarity">
    <text evidence="4 18">Belongs to the folylpolyglutamate synthase family.</text>
</comment>
<dbReference type="Pfam" id="PF08245">
    <property type="entry name" value="Mur_ligase_M"/>
    <property type="match status" value="1"/>
</dbReference>
<dbReference type="PROSITE" id="PS01011">
    <property type="entry name" value="FOLYLPOLYGLU_SYNT_1"/>
    <property type="match status" value="1"/>
</dbReference>
<dbReference type="PANTHER" id="PTHR11136">
    <property type="entry name" value="FOLYLPOLYGLUTAMATE SYNTHASE-RELATED"/>
    <property type="match status" value="1"/>
</dbReference>
<dbReference type="RefSeq" id="WP_132947617.1">
    <property type="nucleotide sequence ID" value="NZ_SLUL01000003.1"/>
</dbReference>
<name>A0A4R1QK06_9BACL</name>
<feature type="domain" description="Mur ligase central" evidence="20">
    <location>
        <begin position="46"/>
        <end position="274"/>
    </location>
</feature>
<accession>A0A4R1QK06</accession>
<comment type="pathway">
    <text evidence="2">Cofactor biosynthesis; tetrahydrofolate biosynthesis; 7,8-dihydrofolate from 2-amino-4-hydroxy-6-hydroxymethyl-7,8-dihydropteridine diphosphate and 4-aminobenzoate: step 2/2.</text>
</comment>
<dbReference type="GO" id="GO:0004326">
    <property type="term" value="F:tetrahydrofolylpolyglutamate synthase activity"/>
    <property type="evidence" value="ECO:0007669"/>
    <property type="project" value="UniProtKB-EC"/>
</dbReference>
<dbReference type="EC" id="6.3.2.12" evidence="6"/>
<keyword evidence="11 18" id="KW-0547">Nucleotide-binding</keyword>
<dbReference type="GO" id="GO:0046872">
    <property type="term" value="F:metal ion binding"/>
    <property type="evidence" value="ECO:0007669"/>
    <property type="project" value="UniProtKB-KW"/>
</dbReference>
<dbReference type="PIRSF" id="PIRSF001563">
    <property type="entry name" value="Folylpolyglu_synth"/>
    <property type="match status" value="1"/>
</dbReference>
<dbReference type="InterPro" id="IPR001645">
    <property type="entry name" value="Folylpolyglutamate_synth"/>
</dbReference>
<comment type="cofactor">
    <cofactor evidence="1">
        <name>Mg(2+)</name>
        <dbReference type="ChEBI" id="CHEBI:18420"/>
    </cofactor>
</comment>
<dbReference type="GO" id="GO:0005737">
    <property type="term" value="C:cytoplasm"/>
    <property type="evidence" value="ECO:0007669"/>
    <property type="project" value="TreeGrafter"/>
</dbReference>
<dbReference type="InterPro" id="IPR018109">
    <property type="entry name" value="Folylpolyglutamate_synth_CS"/>
</dbReference>
<evidence type="ECO:0000256" key="5">
    <source>
        <dbReference type="ARBA" id="ARBA00011245"/>
    </source>
</evidence>
<evidence type="ECO:0000256" key="16">
    <source>
        <dbReference type="ARBA" id="ARBA00047493"/>
    </source>
</evidence>
<evidence type="ECO:0000256" key="3">
    <source>
        <dbReference type="ARBA" id="ARBA00005150"/>
    </source>
</evidence>
<dbReference type="GO" id="GO:0008841">
    <property type="term" value="F:dihydrofolate synthase activity"/>
    <property type="evidence" value="ECO:0007669"/>
    <property type="project" value="UniProtKB-EC"/>
</dbReference>
<reference evidence="21 22" key="1">
    <citation type="submission" date="2019-03" db="EMBL/GenBank/DDBJ databases">
        <title>Genomic Encyclopedia of Type Strains, Phase IV (KMG-IV): sequencing the most valuable type-strain genomes for metagenomic binning, comparative biology and taxonomic classification.</title>
        <authorList>
            <person name="Goeker M."/>
        </authorList>
    </citation>
    <scope>NUCLEOTIDE SEQUENCE [LARGE SCALE GENOMIC DNA]</scope>
    <source>
        <strain evidence="21 22">DSM 24979</strain>
    </source>
</reference>
<dbReference type="InterPro" id="IPR036615">
    <property type="entry name" value="Mur_ligase_C_dom_sf"/>
</dbReference>
<evidence type="ECO:0000259" key="19">
    <source>
        <dbReference type="Pfam" id="PF02875"/>
    </source>
</evidence>
<evidence type="ECO:0000256" key="11">
    <source>
        <dbReference type="ARBA" id="ARBA00022741"/>
    </source>
</evidence>
<evidence type="ECO:0000256" key="2">
    <source>
        <dbReference type="ARBA" id="ARBA00004799"/>
    </source>
</evidence>
<dbReference type="Proteomes" id="UP000295658">
    <property type="component" value="Unassembled WGS sequence"/>
</dbReference>
<proteinExistence type="inferred from homology"/>
<evidence type="ECO:0000256" key="9">
    <source>
        <dbReference type="ARBA" id="ARBA00022598"/>
    </source>
</evidence>